<evidence type="ECO:0000313" key="1">
    <source>
        <dbReference type="EMBL" id="KOS47049.1"/>
    </source>
</evidence>
<dbReference type="AlphaFoldDB" id="A0A0M9WJA9"/>
<protein>
    <submittedName>
        <fullName evidence="1">Uncharacterized protein</fullName>
    </submittedName>
</protein>
<reference evidence="1 2" key="1">
    <citation type="submission" date="2015-08" db="EMBL/GenBank/DDBJ databases">
        <title>Genome sequencing of Penicillium nordicum.</title>
        <authorList>
            <person name="Nguyen H.D."/>
            <person name="Seifert K.A."/>
        </authorList>
    </citation>
    <scope>NUCLEOTIDE SEQUENCE [LARGE SCALE GENOMIC DNA]</scope>
    <source>
        <strain evidence="1 2">DAOMC 185683</strain>
    </source>
</reference>
<proteinExistence type="predicted"/>
<accession>A0A0M9WJA9</accession>
<sequence length="109" mass="12418">MLDELWKGGESVAFPLLPLPFLCLRLAPFCLLSPFFCLSSPFACLSSPFFCLSSQHGLLLPFFLCFEEKRLILVRGAAPTHRYREQRGDKWIDGWTFPASRGKNLSAKY</sequence>
<evidence type="ECO:0000313" key="2">
    <source>
        <dbReference type="Proteomes" id="UP000037696"/>
    </source>
</evidence>
<dbReference type="Proteomes" id="UP000037696">
    <property type="component" value="Unassembled WGS sequence"/>
</dbReference>
<comment type="caution">
    <text evidence="1">The sequence shown here is derived from an EMBL/GenBank/DDBJ whole genome shotgun (WGS) entry which is preliminary data.</text>
</comment>
<keyword evidence="2" id="KW-1185">Reference proteome</keyword>
<organism evidence="1 2">
    <name type="scientific">Penicillium nordicum</name>
    <dbReference type="NCBI Taxonomy" id="229535"/>
    <lineage>
        <taxon>Eukaryota</taxon>
        <taxon>Fungi</taxon>
        <taxon>Dikarya</taxon>
        <taxon>Ascomycota</taxon>
        <taxon>Pezizomycotina</taxon>
        <taxon>Eurotiomycetes</taxon>
        <taxon>Eurotiomycetidae</taxon>
        <taxon>Eurotiales</taxon>
        <taxon>Aspergillaceae</taxon>
        <taxon>Penicillium</taxon>
    </lineage>
</organism>
<gene>
    <name evidence="1" type="ORF">ACN38_g2030</name>
</gene>
<name>A0A0M9WJA9_9EURO</name>
<dbReference type="EMBL" id="LHQQ01000021">
    <property type="protein sequence ID" value="KOS47049.1"/>
    <property type="molecule type" value="Genomic_DNA"/>
</dbReference>